<dbReference type="RefSeq" id="WP_127393367.1">
    <property type="nucleotide sequence ID" value="NZ_JAVIIP010000014.1"/>
</dbReference>
<proteinExistence type="predicted"/>
<protein>
    <submittedName>
        <fullName evidence="2">Uncharacterized protein</fullName>
    </submittedName>
</protein>
<feature type="compositionally biased region" description="Basic and acidic residues" evidence="1">
    <location>
        <begin position="89"/>
        <end position="105"/>
    </location>
</feature>
<organism evidence="2 3">
    <name type="scientific">Mesorhizobium abyssinicae</name>
    <dbReference type="NCBI Taxonomy" id="1209958"/>
    <lineage>
        <taxon>Bacteria</taxon>
        <taxon>Pseudomonadati</taxon>
        <taxon>Pseudomonadota</taxon>
        <taxon>Alphaproteobacteria</taxon>
        <taxon>Hyphomicrobiales</taxon>
        <taxon>Phyllobacteriaceae</taxon>
        <taxon>Mesorhizobium</taxon>
    </lineage>
</organism>
<feature type="compositionally biased region" description="Acidic residues" evidence="1">
    <location>
        <begin position="66"/>
        <end position="88"/>
    </location>
</feature>
<evidence type="ECO:0000256" key="1">
    <source>
        <dbReference type="SAM" id="MobiDB-lite"/>
    </source>
</evidence>
<keyword evidence="3" id="KW-1185">Reference proteome</keyword>
<reference evidence="2 3" key="1">
    <citation type="submission" date="2023-08" db="EMBL/GenBank/DDBJ databases">
        <title>Implementing the SeqCode for naming new Mesorhizobium species isolated from Vachellia karroo root nodules.</title>
        <authorList>
            <person name="Van Lill M."/>
        </authorList>
    </citation>
    <scope>NUCLEOTIDE SEQUENCE [LARGE SCALE GENOMIC DNA]</scope>
    <source>
        <strain evidence="2 3">VK4B</strain>
    </source>
</reference>
<dbReference type="EMBL" id="JAVIIP010000014">
    <property type="protein sequence ID" value="MDX8540550.1"/>
    <property type="molecule type" value="Genomic_DNA"/>
</dbReference>
<accession>A0ABU5ATE5</accession>
<gene>
    <name evidence="2" type="ORF">RFM23_23280</name>
</gene>
<dbReference type="Proteomes" id="UP001276564">
    <property type="component" value="Unassembled WGS sequence"/>
</dbReference>
<feature type="region of interest" description="Disordered" evidence="1">
    <location>
        <begin position="1"/>
        <end position="105"/>
    </location>
</feature>
<evidence type="ECO:0000313" key="3">
    <source>
        <dbReference type="Proteomes" id="UP001276564"/>
    </source>
</evidence>
<name>A0ABU5ATE5_9HYPH</name>
<comment type="caution">
    <text evidence="2">The sequence shown here is derived from an EMBL/GenBank/DDBJ whole genome shotgun (WGS) entry which is preliminary data.</text>
</comment>
<sequence length="105" mass="11583">MEPRKRPNDEVEPSTADDRTPNDEVEAPTPRQQDWDAVKGASIVPDESLPEADVPESAGIEKEGELPEEDDDNPYQESDEALPDDAEEAAIKRDPARRGGPFDEV</sequence>
<evidence type="ECO:0000313" key="2">
    <source>
        <dbReference type="EMBL" id="MDX8540550.1"/>
    </source>
</evidence>